<organism evidence="2 3">
    <name type="scientific">Pleuronectes platessa</name>
    <name type="common">European plaice</name>
    <dbReference type="NCBI Taxonomy" id="8262"/>
    <lineage>
        <taxon>Eukaryota</taxon>
        <taxon>Metazoa</taxon>
        <taxon>Chordata</taxon>
        <taxon>Craniata</taxon>
        <taxon>Vertebrata</taxon>
        <taxon>Euteleostomi</taxon>
        <taxon>Actinopterygii</taxon>
        <taxon>Neopterygii</taxon>
        <taxon>Teleostei</taxon>
        <taxon>Neoteleostei</taxon>
        <taxon>Acanthomorphata</taxon>
        <taxon>Carangaria</taxon>
        <taxon>Pleuronectiformes</taxon>
        <taxon>Pleuronectoidei</taxon>
        <taxon>Pleuronectidae</taxon>
        <taxon>Pleuronectes</taxon>
    </lineage>
</organism>
<comment type="caution">
    <text evidence="2">The sequence shown here is derived from an EMBL/GenBank/DDBJ whole genome shotgun (WGS) entry which is preliminary data.</text>
</comment>
<feature type="region of interest" description="Disordered" evidence="1">
    <location>
        <begin position="185"/>
        <end position="216"/>
    </location>
</feature>
<feature type="region of interest" description="Disordered" evidence="1">
    <location>
        <begin position="47"/>
        <end position="74"/>
    </location>
</feature>
<dbReference type="AlphaFoldDB" id="A0A9N7TIR4"/>
<sequence>MIIDEKVIVDERLVEAAGTRDPGLREDGAAALQARTDTSRIPTLTRDTGRRLTRPPTGRGCSLSRGLSEAHPAAEQIQQSRLMINRRIKLVINKPIRIKPVPEPPLPPPPLPPPPLPPLLNGEILRRRRLNPHWCVSSRQASCFRPSPEPRAPRLTATLPEERVCPPAASDASGRCCSAGVGVKMEQVSPSRGRSCTAAHRRQGAPPRGPGSDRQE</sequence>
<protein>
    <submittedName>
        <fullName evidence="2">Uncharacterized protein</fullName>
    </submittedName>
</protein>
<dbReference type="EMBL" id="CADEAL010000020">
    <property type="protein sequence ID" value="CAB1412794.1"/>
    <property type="molecule type" value="Genomic_DNA"/>
</dbReference>
<evidence type="ECO:0000313" key="3">
    <source>
        <dbReference type="Proteomes" id="UP001153269"/>
    </source>
</evidence>
<reference evidence="2" key="1">
    <citation type="submission" date="2020-03" db="EMBL/GenBank/DDBJ databases">
        <authorList>
            <person name="Weist P."/>
        </authorList>
    </citation>
    <scope>NUCLEOTIDE SEQUENCE</scope>
</reference>
<name>A0A9N7TIR4_PLEPL</name>
<keyword evidence="3" id="KW-1185">Reference proteome</keyword>
<gene>
    <name evidence="2" type="ORF">PLEPLA_LOCUS488</name>
</gene>
<dbReference type="Proteomes" id="UP001153269">
    <property type="component" value="Unassembled WGS sequence"/>
</dbReference>
<accession>A0A9N7TIR4</accession>
<proteinExistence type="predicted"/>
<evidence type="ECO:0000313" key="2">
    <source>
        <dbReference type="EMBL" id="CAB1412794.1"/>
    </source>
</evidence>
<evidence type="ECO:0000256" key="1">
    <source>
        <dbReference type="SAM" id="MobiDB-lite"/>
    </source>
</evidence>